<feature type="compositionally biased region" description="Basic and acidic residues" evidence="1">
    <location>
        <begin position="1"/>
        <end position="10"/>
    </location>
</feature>
<feature type="compositionally biased region" description="Polar residues" evidence="1">
    <location>
        <begin position="101"/>
        <end position="119"/>
    </location>
</feature>
<accession>A0A4P9W7K8</accession>
<feature type="region of interest" description="Disordered" evidence="1">
    <location>
        <begin position="1"/>
        <end position="147"/>
    </location>
</feature>
<proteinExistence type="predicted"/>
<evidence type="ECO:0000256" key="1">
    <source>
        <dbReference type="SAM" id="MobiDB-lite"/>
    </source>
</evidence>
<dbReference type="EMBL" id="KZ996698">
    <property type="protein sequence ID" value="RKO88461.1"/>
    <property type="molecule type" value="Genomic_DNA"/>
</dbReference>
<keyword evidence="3" id="KW-1185">Reference proteome</keyword>
<dbReference type="Proteomes" id="UP000269721">
    <property type="component" value="Unassembled WGS sequence"/>
</dbReference>
<gene>
    <name evidence="2" type="ORF">BDK51DRAFT_39518</name>
</gene>
<dbReference type="AlphaFoldDB" id="A0A4P9W7K8"/>
<feature type="compositionally biased region" description="Basic and acidic residues" evidence="1">
    <location>
        <begin position="72"/>
        <end position="82"/>
    </location>
</feature>
<name>A0A4P9W7K8_9FUNG</name>
<evidence type="ECO:0000313" key="2">
    <source>
        <dbReference type="EMBL" id="RKO88461.1"/>
    </source>
</evidence>
<sequence length="354" mass="38812">MPPPDEDVHNSGELSPSPGLPTVPVLDEQSQQSVEPSPRHELPIMPPSDEPPYQADEASPRYGLPTAPAADKQPHHSDEPSLRPELLTMPHSDEPLHQTDEASSTDGLPTMPASDQPSRQSDEPSPTHGLPTVLPPDETQLGEATTSVCRSTLPASRLHQFVWVEGKARRDGLDTKNVLQPGMQTVPPLQFDHDFLIDISRILLIQPEPTEQADRQGLTPTERDHGQVTEEPQASPATSTHRLDTESLAHPLPPDRYLSKVLLIRIKLANQVDQQVVNSTHTHDRATAAPATSPASRLNLKCLAHVLCLTTNKIYPTAGAMMGRQPVLMVVLGVWSRKEVAERWLFGGMGQMER</sequence>
<feature type="region of interest" description="Disordered" evidence="1">
    <location>
        <begin position="208"/>
        <end position="250"/>
    </location>
</feature>
<organism evidence="2 3">
    <name type="scientific">Blyttiomyces helicus</name>
    <dbReference type="NCBI Taxonomy" id="388810"/>
    <lineage>
        <taxon>Eukaryota</taxon>
        <taxon>Fungi</taxon>
        <taxon>Fungi incertae sedis</taxon>
        <taxon>Chytridiomycota</taxon>
        <taxon>Chytridiomycota incertae sedis</taxon>
        <taxon>Chytridiomycetes</taxon>
        <taxon>Chytridiomycetes incertae sedis</taxon>
        <taxon>Blyttiomyces</taxon>
    </lineage>
</organism>
<feature type="compositionally biased region" description="Basic and acidic residues" evidence="1">
    <location>
        <begin position="91"/>
        <end position="100"/>
    </location>
</feature>
<feature type="compositionally biased region" description="Polar residues" evidence="1">
    <location>
        <begin position="230"/>
        <end position="240"/>
    </location>
</feature>
<reference evidence="3" key="1">
    <citation type="journal article" date="2018" name="Nat. Microbiol.">
        <title>Leveraging single-cell genomics to expand the fungal tree of life.</title>
        <authorList>
            <person name="Ahrendt S.R."/>
            <person name="Quandt C.A."/>
            <person name="Ciobanu D."/>
            <person name="Clum A."/>
            <person name="Salamov A."/>
            <person name="Andreopoulos B."/>
            <person name="Cheng J.F."/>
            <person name="Woyke T."/>
            <person name="Pelin A."/>
            <person name="Henrissat B."/>
            <person name="Reynolds N.K."/>
            <person name="Benny G.L."/>
            <person name="Smith M.E."/>
            <person name="James T.Y."/>
            <person name="Grigoriev I.V."/>
        </authorList>
    </citation>
    <scope>NUCLEOTIDE SEQUENCE [LARGE SCALE GENOMIC DNA]</scope>
</reference>
<protein>
    <submittedName>
        <fullName evidence="2">Uncharacterized protein</fullName>
    </submittedName>
</protein>
<evidence type="ECO:0000313" key="3">
    <source>
        <dbReference type="Proteomes" id="UP000269721"/>
    </source>
</evidence>